<feature type="coiled-coil region" evidence="1">
    <location>
        <begin position="342"/>
        <end position="369"/>
    </location>
</feature>
<sequence length="376" mass="43142">MRDMKPFLWFTQLFHTFLRFIMPPQRNDEMRVFSSDKDVTNASNLLSSLKENLPFLDHGLGNIIVTQIEYCKCRFGAGSRWEHEFLFVTLKESVRARRTALLMVDRLNDDTKEYKGPDELLADLVRHQGQEMIDVEGTTDSTDSNSSASSSAEPSTTASPSRALPNAQHWGTTNRFHRSGAKVKRITKGDPPNALDRLIVLPNRSAIARELGGCLYDVLMTMDLTQSQNHRTVALENFGHLLRTTSRNTPQYHFIFAQCYWYAYTIWKVLEMETQPHIHREELAGRQCSHSLTGYGKRLILGRGRSVNEVRTPERIKAEWDAEKVMEEEEWAQLKEQYHAPLVAAEAARQNAEARVRELERRLEGLERPPRSANAV</sequence>
<gene>
    <name evidence="3" type="ORF">BT62DRAFT_248641</name>
</gene>
<dbReference type="EMBL" id="MU250540">
    <property type="protein sequence ID" value="KAG7444560.1"/>
    <property type="molecule type" value="Genomic_DNA"/>
</dbReference>
<keyword evidence="1" id="KW-0175">Coiled coil</keyword>
<comment type="caution">
    <text evidence="3">The sequence shown here is derived from an EMBL/GenBank/DDBJ whole genome shotgun (WGS) entry which is preliminary data.</text>
</comment>
<dbReference type="OrthoDB" id="3014488at2759"/>
<accession>A0A9P8AR05</accession>
<feature type="compositionally biased region" description="Low complexity" evidence="2">
    <location>
        <begin position="138"/>
        <end position="161"/>
    </location>
</feature>
<dbReference type="AlphaFoldDB" id="A0A9P8AR05"/>
<evidence type="ECO:0000313" key="4">
    <source>
        <dbReference type="Proteomes" id="UP000812287"/>
    </source>
</evidence>
<name>A0A9P8AR05_9AGAR</name>
<keyword evidence="4" id="KW-1185">Reference proteome</keyword>
<dbReference type="GeneID" id="66102524"/>
<evidence type="ECO:0000256" key="2">
    <source>
        <dbReference type="SAM" id="MobiDB-lite"/>
    </source>
</evidence>
<organism evidence="3 4">
    <name type="scientific">Guyanagaster necrorhizus</name>
    <dbReference type="NCBI Taxonomy" id="856835"/>
    <lineage>
        <taxon>Eukaryota</taxon>
        <taxon>Fungi</taxon>
        <taxon>Dikarya</taxon>
        <taxon>Basidiomycota</taxon>
        <taxon>Agaricomycotina</taxon>
        <taxon>Agaricomycetes</taxon>
        <taxon>Agaricomycetidae</taxon>
        <taxon>Agaricales</taxon>
        <taxon>Marasmiineae</taxon>
        <taxon>Physalacriaceae</taxon>
        <taxon>Guyanagaster</taxon>
    </lineage>
</organism>
<evidence type="ECO:0000256" key="1">
    <source>
        <dbReference type="SAM" id="Coils"/>
    </source>
</evidence>
<feature type="region of interest" description="Disordered" evidence="2">
    <location>
        <begin position="135"/>
        <end position="172"/>
    </location>
</feature>
<protein>
    <submittedName>
        <fullName evidence="3">Uncharacterized protein</fullName>
    </submittedName>
</protein>
<dbReference type="Proteomes" id="UP000812287">
    <property type="component" value="Unassembled WGS sequence"/>
</dbReference>
<proteinExistence type="predicted"/>
<dbReference type="RefSeq" id="XP_043038060.1">
    <property type="nucleotide sequence ID" value="XM_043180228.1"/>
</dbReference>
<evidence type="ECO:0000313" key="3">
    <source>
        <dbReference type="EMBL" id="KAG7444560.1"/>
    </source>
</evidence>
<reference evidence="3" key="1">
    <citation type="submission" date="2020-11" db="EMBL/GenBank/DDBJ databases">
        <title>Adaptations for nitrogen fixation in a non-lichenized fungal sporocarp promotes dispersal by wood-feeding termites.</title>
        <authorList>
            <consortium name="DOE Joint Genome Institute"/>
            <person name="Koch R.A."/>
            <person name="Yoon G."/>
            <person name="Arayal U."/>
            <person name="Lail K."/>
            <person name="Amirebrahimi M."/>
            <person name="Labutti K."/>
            <person name="Lipzen A."/>
            <person name="Riley R."/>
            <person name="Barry K."/>
            <person name="Henrissat B."/>
            <person name="Grigoriev I.V."/>
            <person name="Herr J.R."/>
            <person name="Aime M.C."/>
        </authorList>
    </citation>
    <scope>NUCLEOTIDE SEQUENCE</scope>
    <source>
        <strain evidence="3">MCA 3950</strain>
    </source>
</reference>